<reference evidence="1 2" key="1">
    <citation type="journal article" date="2018" name="IMA Fungus">
        <title>IMA Genome-F 9: Draft genome sequence of Annulohypoxylon stygium, Aspergillus mulundensis, Berkeleyomyces basicola (syn. Thielaviopsis basicola), Ceratocystis smalleyi, two Cercospora beticola strains, Coleophoma cylindrospora, Fusarium fracticaudum, Phialophora cf. hyalina, and Morchella septimelata.</title>
        <authorList>
            <person name="Wingfield B.D."/>
            <person name="Bills G.F."/>
            <person name="Dong Y."/>
            <person name="Huang W."/>
            <person name="Nel W.J."/>
            <person name="Swalarsk-Parry B.S."/>
            <person name="Vaghefi N."/>
            <person name="Wilken P.M."/>
            <person name="An Z."/>
            <person name="de Beer Z.W."/>
            <person name="De Vos L."/>
            <person name="Chen L."/>
            <person name="Duong T.A."/>
            <person name="Gao Y."/>
            <person name="Hammerbacher A."/>
            <person name="Kikkert J.R."/>
            <person name="Li Y."/>
            <person name="Li H."/>
            <person name="Li K."/>
            <person name="Li Q."/>
            <person name="Liu X."/>
            <person name="Ma X."/>
            <person name="Naidoo K."/>
            <person name="Pethybridge S.J."/>
            <person name="Sun J."/>
            <person name="Steenkamp E.T."/>
            <person name="van der Nest M.A."/>
            <person name="van Wyk S."/>
            <person name="Wingfield M.J."/>
            <person name="Xiong C."/>
            <person name="Yue Q."/>
            <person name="Zhang X."/>
        </authorList>
    </citation>
    <scope>NUCLEOTIDE SEQUENCE [LARGE SCALE GENOMIC DNA]</scope>
    <source>
        <strain evidence="1 2">BP5796</strain>
    </source>
</reference>
<keyword evidence="2" id="KW-1185">Reference proteome</keyword>
<evidence type="ECO:0000313" key="2">
    <source>
        <dbReference type="Proteomes" id="UP000256328"/>
    </source>
</evidence>
<name>A0A3D8QCS1_9HELO</name>
<protein>
    <recommendedName>
        <fullName evidence="3">C6 transcription factor</fullName>
    </recommendedName>
</protein>
<dbReference type="EMBL" id="PDLN01000020">
    <property type="protein sequence ID" value="RDW59214.1"/>
    <property type="molecule type" value="Genomic_DNA"/>
</dbReference>
<proteinExistence type="predicted"/>
<dbReference type="OrthoDB" id="4937900at2759"/>
<dbReference type="PANTHER" id="PTHR47784">
    <property type="entry name" value="STEROL UPTAKE CONTROL PROTEIN 2"/>
    <property type="match status" value="1"/>
</dbReference>
<evidence type="ECO:0000313" key="1">
    <source>
        <dbReference type="EMBL" id="RDW59214.1"/>
    </source>
</evidence>
<organism evidence="1 2">
    <name type="scientific">Coleophoma crateriformis</name>
    <dbReference type="NCBI Taxonomy" id="565419"/>
    <lineage>
        <taxon>Eukaryota</taxon>
        <taxon>Fungi</taxon>
        <taxon>Dikarya</taxon>
        <taxon>Ascomycota</taxon>
        <taxon>Pezizomycotina</taxon>
        <taxon>Leotiomycetes</taxon>
        <taxon>Helotiales</taxon>
        <taxon>Dermateaceae</taxon>
        <taxon>Coleophoma</taxon>
    </lineage>
</organism>
<accession>A0A3D8QCS1</accession>
<dbReference type="Proteomes" id="UP000256328">
    <property type="component" value="Unassembled WGS sequence"/>
</dbReference>
<evidence type="ECO:0008006" key="3">
    <source>
        <dbReference type="Google" id="ProtNLM"/>
    </source>
</evidence>
<dbReference type="GO" id="GO:0001228">
    <property type="term" value="F:DNA-binding transcription activator activity, RNA polymerase II-specific"/>
    <property type="evidence" value="ECO:0007669"/>
    <property type="project" value="TreeGrafter"/>
</dbReference>
<gene>
    <name evidence="1" type="ORF">BP5796_12138</name>
</gene>
<dbReference type="InterPro" id="IPR053157">
    <property type="entry name" value="Sterol_Uptake_Regulator"/>
</dbReference>
<dbReference type="PANTHER" id="PTHR47784:SF4">
    <property type="entry name" value="ZN(II)2CYS6 TRANSCRIPTION FACTOR (EUROFUNG)"/>
    <property type="match status" value="1"/>
</dbReference>
<dbReference type="AlphaFoldDB" id="A0A3D8QCS1"/>
<sequence>MLPSTHLPSVNRLAPPSDPSLEERYGSLHICLLYHFEHDHYHHTKSLHPGLKDMLALFMNVGFTTPYLMDELLAYSAAHKSILGQETNQFYLSEATRLQTRALTLYNSASPQISKDTCLPMFLFSSLLSQHVIYNLSCNVHNGLGSILDGLTNSTIIHRGLVAIAKASWPMFSEQIQQQFIRSCQRDYVPIPSSADSRGECDILLSRLNATDMKPESIAVLRSAVENLQDRFDALCTNSSHAMWAAVQDWLVAVPAGYLELLNQRRPEALVVLSHFAVLLHRVAEHWFVGDLGIRLIRLINGHLGPAWEDWLEWPNRTIMERL</sequence>
<comment type="caution">
    <text evidence="1">The sequence shown here is derived from an EMBL/GenBank/DDBJ whole genome shotgun (WGS) entry which is preliminary data.</text>
</comment>